<dbReference type="Pfam" id="PF02129">
    <property type="entry name" value="Peptidase_S15"/>
    <property type="match status" value="1"/>
</dbReference>
<dbReference type="InterPro" id="IPR005674">
    <property type="entry name" value="CocE/Ser_esterase"/>
</dbReference>
<dbReference type="RefSeq" id="WP_070356041.1">
    <property type="nucleotide sequence ID" value="NZ_CP043474.1"/>
</dbReference>
<dbReference type="InterPro" id="IPR013736">
    <property type="entry name" value="Xaa-Pro_dipept_C"/>
</dbReference>
<keyword evidence="4" id="KW-1185">Reference proteome</keyword>
<comment type="caution">
    <text evidence="3">The sequence shown here is derived from an EMBL/GenBank/DDBJ whole genome shotgun (WGS) entry which is preliminary data.</text>
</comment>
<dbReference type="Gene3D" id="1.10.3020.10">
    <property type="entry name" value="alpha-amino acid ester hydrolase ( Helical cap domain)"/>
    <property type="match status" value="1"/>
</dbReference>
<dbReference type="SUPFAM" id="SSF49785">
    <property type="entry name" value="Galactose-binding domain-like"/>
    <property type="match status" value="1"/>
</dbReference>
<dbReference type="SUPFAM" id="SSF53474">
    <property type="entry name" value="alpha/beta-Hydrolases"/>
    <property type="match status" value="1"/>
</dbReference>
<dbReference type="Pfam" id="PF08530">
    <property type="entry name" value="PepX_C"/>
    <property type="match status" value="1"/>
</dbReference>
<evidence type="ECO:0000259" key="2">
    <source>
        <dbReference type="SMART" id="SM00939"/>
    </source>
</evidence>
<protein>
    <submittedName>
        <fullName evidence="3">Peptidase S15</fullName>
    </submittedName>
</protein>
<dbReference type="AlphaFoldDB" id="A0A1E8PWK4"/>
<organism evidence="3 4">
    <name type="scientific">Mycolicibacterium grossiae</name>
    <dbReference type="NCBI Taxonomy" id="1552759"/>
    <lineage>
        <taxon>Bacteria</taxon>
        <taxon>Bacillati</taxon>
        <taxon>Actinomycetota</taxon>
        <taxon>Actinomycetes</taxon>
        <taxon>Mycobacteriales</taxon>
        <taxon>Mycobacteriaceae</taxon>
        <taxon>Mycolicibacterium</taxon>
    </lineage>
</organism>
<dbReference type="PANTHER" id="PTHR43056:SF10">
    <property type="entry name" value="COCE_NOND FAMILY, PUTATIVE (AFU_ORTHOLOGUE AFUA_7G00600)-RELATED"/>
    <property type="match status" value="1"/>
</dbReference>
<gene>
    <name evidence="3" type="ORF">BEL07_26520</name>
</gene>
<dbReference type="PANTHER" id="PTHR43056">
    <property type="entry name" value="PEPTIDASE S9 PROLYL OLIGOPEPTIDASE"/>
    <property type="match status" value="1"/>
</dbReference>
<proteinExistence type="predicted"/>
<dbReference type="EMBL" id="MCHX01000098">
    <property type="protein sequence ID" value="OFJ50732.1"/>
    <property type="molecule type" value="Genomic_DNA"/>
</dbReference>
<dbReference type="Gene3D" id="3.40.50.1820">
    <property type="entry name" value="alpha/beta hydrolase"/>
    <property type="match status" value="1"/>
</dbReference>
<dbReference type="InterPro" id="IPR000383">
    <property type="entry name" value="Xaa-Pro-like_dom"/>
</dbReference>
<dbReference type="OrthoDB" id="5240615at2"/>
<dbReference type="NCBIfam" id="TIGR00976">
    <property type="entry name" value="CocE_NonD"/>
    <property type="match status" value="1"/>
</dbReference>
<dbReference type="SMART" id="SM00939">
    <property type="entry name" value="PepX_C"/>
    <property type="match status" value="1"/>
</dbReference>
<accession>A0A1E8PWK4</accession>
<dbReference type="Gene3D" id="2.60.120.260">
    <property type="entry name" value="Galactose-binding domain-like"/>
    <property type="match status" value="1"/>
</dbReference>
<evidence type="ECO:0000313" key="3">
    <source>
        <dbReference type="EMBL" id="OFJ50732.1"/>
    </source>
</evidence>
<sequence length="584" mass="64126">MTTLNGPQTTGRTYRNLSEPRHGIDHVLDVAVPMRDGITLRADVHRPTEDGRFPVLVAASPYPRQIQDLGAPMGFIEAGDTRFWVSRGYVHVIANLRGTGGSGGEFGFFDAVERRDMHDLVEWAAAQPWCDGNVGMIGISYFAMTQLEAAVERPPHLRAIFPLAVTADLFEASSHHGLVSASFVTPFLSMMGLVAGRGNRFWRSTALRLARRVLHLPPLHRRFGTMNGEAAVTTMHQLLKLPHDPHPWDDLWHAVTVEHPVRDAWWDERDLVPLLRDVDVPVYLGCDWQNVPLHLPSTFVAWKALAHNPNVRLGMLGEYGLTWPWESLHVEALAWYDHWLKGRDTGILDGDPVRYALPGTDGWRSSATWPPTTAHRELALRADGLLADTEGEPGARTFLTLGAGLGRARPSAIDPPSHLSWTTEAFVEPFDLVGEIELRLVAAATAADTAWIATLRHVAADGTESDVTSGWLRASLREVDESVSTPGAPVLRCRVATAVPIGEDVEYRIPLVPNARHVAAGDRLRLVLAGDDQDPSVPAIMNFRHATVGTSSRNTVRSSSRLLVPILTERSGSRRTAGAPGGHR</sequence>
<evidence type="ECO:0000256" key="1">
    <source>
        <dbReference type="ARBA" id="ARBA00022801"/>
    </source>
</evidence>
<dbReference type="Proteomes" id="UP000178953">
    <property type="component" value="Unassembled WGS sequence"/>
</dbReference>
<feature type="domain" description="Xaa-Pro dipeptidyl-peptidase C-terminal" evidence="2">
    <location>
        <begin position="333"/>
        <end position="567"/>
    </location>
</feature>
<dbReference type="GO" id="GO:0008239">
    <property type="term" value="F:dipeptidyl-peptidase activity"/>
    <property type="evidence" value="ECO:0007669"/>
    <property type="project" value="InterPro"/>
</dbReference>
<dbReference type="InterPro" id="IPR050585">
    <property type="entry name" value="Xaa-Pro_dipeptidyl-ppase/CocE"/>
</dbReference>
<name>A0A1E8PWK4_9MYCO</name>
<reference evidence="3 4" key="1">
    <citation type="submission" date="2016-09" db="EMBL/GenBank/DDBJ databases">
        <title>genome sequence of Mycobacterium sp. 739 SCH.</title>
        <authorList>
            <person name="Greninger A.L."/>
            <person name="Qin X."/>
            <person name="Jerome K."/>
            <person name="Vora S."/>
            <person name="Quinn K."/>
        </authorList>
    </citation>
    <scope>NUCLEOTIDE SEQUENCE [LARGE SCALE GENOMIC DNA]</scope>
    <source>
        <strain evidence="3 4">SCH</strain>
    </source>
</reference>
<dbReference type="InterPro" id="IPR008979">
    <property type="entry name" value="Galactose-bd-like_sf"/>
</dbReference>
<dbReference type="InterPro" id="IPR029058">
    <property type="entry name" value="AB_hydrolase_fold"/>
</dbReference>
<keyword evidence="1" id="KW-0378">Hydrolase</keyword>
<evidence type="ECO:0000313" key="4">
    <source>
        <dbReference type="Proteomes" id="UP000178953"/>
    </source>
</evidence>